<comment type="similarity">
    <text evidence="2 11">Belongs to the CDP-alcohol phosphatidyltransferase class-I family.</text>
</comment>
<keyword evidence="8 12" id="KW-0472">Membrane</keyword>
<evidence type="ECO:0000256" key="6">
    <source>
        <dbReference type="ARBA" id="ARBA00022989"/>
    </source>
</evidence>
<evidence type="ECO:0000256" key="9">
    <source>
        <dbReference type="ARBA" id="ARBA00023209"/>
    </source>
</evidence>
<feature type="transmembrane region" description="Helical" evidence="12">
    <location>
        <begin position="133"/>
        <end position="152"/>
    </location>
</feature>
<keyword evidence="4 11" id="KW-0808">Transferase</keyword>
<comment type="caution">
    <text evidence="13">The sequence shown here is derived from an EMBL/GenBank/DDBJ whole genome shotgun (WGS) entry which is preliminary data.</text>
</comment>
<keyword evidence="7" id="KW-0443">Lipid metabolism</keyword>
<evidence type="ECO:0000256" key="7">
    <source>
        <dbReference type="ARBA" id="ARBA00023098"/>
    </source>
</evidence>
<evidence type="ECO:0000256" key="4">
    <source>
        <dbReference type="ARBA" id="ARBA00022679"/>
    </source>
</evidence>
<keyword evidence="3" id="KW-0444">Lipid biosynthesis</keyword>
<dbReference type="InterPro" id="IPR048254">
    <property type="entry name" value="CDP_ALCOHOL_P_TRANSF_CS"/>
</dbReference>
<accession>A0ABP9FJE2</accession>
<dbReference type="Gene3D" id="1.20.120.1760">
    <property type="match status" value="1"/>
</dbReference>
<dbReference type="InterPro" id="IPR050324">
    <property type="entry name" value="CDP-alcohol_PTase-I"/>
</dbReference>
<dbReference type="PANTHER" id="PTHR14269:SF62">
    <property type="entry name" value="CDP-DIACYLGLYCEROL--GLYCEROL-3-PHOSPHATE 3-PHOSPHATIDYLTRANSFERASE 1, CHLOROPLASTIC"/>
    <property type="match status" value="1"/>
</dbReference>
<dbReference type="PANTHER" id="PTHR14269">
    <property type="entry name" value="CDP-DIACYLGLYCEROL--GLYCEROL-3-PHOSPHATE 3-PHOSPHATIDYLTRANSFERASE-RELATED"/>
    <property type="match status" value="1"/>
</dbReference>
<dbReference type="RefSeq" id="WP_386085975.1">
    <property type="nucleotide sequence ID" value="NZ_BAABLV010000035.1"/>
</dbReference>
<comment type="subcellular location">
    <subcellularLocation>
        <location evidence="1">Membrane</location>
        <topology evidence="1">Multi-pass membrane protein</topology>
    </subcellularLocation>
</comment>
<evidence type="ECO:0000256" key="2">
    <source>
        <dbReference type="ARBA" id="ARBA00010441"/>
    </source>
</evidence>
<keyword evidence="5 12" id="KW-0812">Transmembrane</keyword>
<reference evidence="14" key="1">
    <citation type="journal article" date="2019" name="Int. J. Syst. Evol. Microbiol.">
        <title>The Global Catalogue of Microorganisms (GCM) 10K type strain sequencing project: providing services to taxonomists for standard genome sequencing and annotation.</title>
        <authorList>
            <consortium name="The Broad Institute Genomics Platform"/>
            <consortium name="The Broad Institute Genome Sequencing Center for Infectious Disease"/>
            <person name="Wu L."/>
            <person name="Ma J."/>
        </authorList>
    </citation>
    <scope>NUCLEOTIDE SEQUENCE [LARGE SCALE GENOMIC DNA]</scope>
    <source>
        <strain evidence="14">JCM 19125</strain>
    </source>
</reference>
<dbReference type="Proteomes" id="UP001501521">
    <property type="component" value="Unassembled WGS sequence"/>
</dbReference>
<evidence type="ECO:0000256" key="12">
    <source>
        <dbReference type="SAM" id="Phobius"/>
    </source>
</evidence>
<proteinExistence type="inferred from homology"/>
<evidence type="ECO:0000256" key="10">
    <source>
        <dbReference type="ARBA" id="ARBA00023264"/>
    </source>
</evidence>
<evidence type="ECO:0000313" key="13">
    <source>
        <dbReference type="EMBL" id="GAA4901906.1"/>
    </source>
</evidence>
<sequence>MQASLVPPQEFDTDAVLTLPNVLSFIRLLGVPLFTWLIISGHDVAAVTLLAGFGATDWVDGFLARRLKQRSPLGAKLDPVADRLYIIAAVVSLLVRDIVPLYFVIILVARDVMLALLVPALKRHGMVALPVNWVGKAGTLLLLLAFPLILLGADSSLDWRWAHWAGWVFGWLGAVAYWTAGFFYVRETVRLGRAPR</sequence>
<dbReference type="InterPro" id="IPR000462">
    <property type="entry name" value="CDP-OH_P_trans"/>
</dbReference>
<keyword evidence="6 12" id="KW-1133">Transmembrane helix</keyword>
<dbReference type="Pfam" id="PF01066">
    <property type="entry name" value="CDP-OH_P_transf"/>
    <property type="match status" value="1"/>
</dbReference>
<gene>
    <name evidence="13" type="ORF">GCM10025789_20650</name>
</gene>
<evidence type="ECO:0000256" key="1">
    <source>
        <dbReference type="ARBA" id="ARBA00004141"/>
    </source>
</evidence>
<keyword evidence="9" id="KW-0594">Phospholipid biosynthesis</keyword>
<feature type="transmembrane region" description="Helical" evidence="12">
    <location>
        <begin position="80"/>
        <end position="95"/>
    </location>
</feature>
<evidence type="ECO:0000256" key="8">
    <source>
        <dbReference type="ARBA" id="ARBA00023136"/>
    </source>
</evidence>
<dbReference type="EMBL" id="BAABLV010000035">
    <property type="protein sequence ID" value="GAA4901906.1"/>
    <property type="molecule type" value="Genomic_DNA"/>
</dbReference>
<protein>
    <submittedName>
        <fullName evidence="13">CDP-alcohol phosphatidyltransferase family protein</fullName>
    </submittedName>
</protein>
<evidence type="ECO:0000256" key="3">
    <source>
        <dbReference type="ARBA" id="ARBA00022516"/>
    </source>
</evidence>
<evidence type="ECO:0000256" key="5">
    <source>
        <dbReference type="ARBA" id="ARBA00022692"/>
    </source>
</evidence>
<dbReference type="InterPro" id="IPR004570">
    <property type="entry name" value="Phosphatidylglycerol_P_synth"/>
</dbReference>
<feature type="transmembrane region" description="Helical" evidence="12">
    <location>
        <begin position="164"/>
        <end position="185"/>
    </location>
</feature>
<dbReference type="PROSITE" id="PS00379">
    <property type="entry name" value="CDP_ALCOHOL_P_TRANSF"/>
    <property type="match status" value="1"/>
</dbReference>
<name>A0ABP9FJE2_9ACTN</name>
<keyword evidence="10" id="KW-1208">Phospholipid metabolism</keyword>
<feature type="transmembrane region" description="Helical" evidence="12">
    <location>
        <begin position="33"/>
        <end position="59"/>
    </location>
</feature>
<evidence type="ECO:0000313" key="14">
    <source>
        <dbReference type="Proteomes" id="UP001501521"/>
    </source>
</evidence>
<dbReference type="PIRSF" id="PIRSF000847">
    <property type="entry name" value="Phos_ph_gly_syn"/>
    <property type="match status" value="1"/>
</dbReference>
<dbReference type="InterPro" id="IPR043130">
    <property type="entry name" value="CDP-OH_PTrfase_TM_dom"/>
</dbReference>
<organism evidence="13 14">
    <name type="scientific">Tessaracoccus lubricantis</name>
    <dbReference type="NCBI Taxonomy" id="545543"/>
    <lineage>
        <taxon>Bacteria</taxon>
        <taxon>Bacillati</taxon>
        <taxon>Actinomycetota</taxon>
        <taxon>Actinomycetes</taxon>
        <taxon>Propionibacteriales</taxon>
        <taxon>Propionibacteriaceae</taxon>
        <taxon>Tessaracoccus</taxon>
    </lineage>
</organism>
<keyword evidence="14" id="KW-1185">Reference proteome</keyword>
<evidence type="ECO:0000256" key="11">
    <source>
        <dbReference type="RuleBase" id="RU003750"/>
    </source>
</evidence>